<reference evidence="2 3" key="1">
    <citation type="submission" date="2016-10" db="EMBL/GenBank/DDBJ databases">
        <authorList>
            <person name="de Groot N.N."/>
        </authorList>
    </citation>
    <scope>NUCLEOTIDE SEQUENCE [LARGE SCALE GENOMIC DNA]</scope>
    <source>
        <strain evidence="2 3">DSM 16199</strain>
    </source>
</reference>
<evidence type="ECO:0000313" key="2">
    <source>
        <dbReference type="EMBL" id="SFK74820.1"/>
    </source>
</evidence>
<organism evidence="2 3">
    <name type="scientific">Loktanella salsilacus</name>
    <dbReference type="NCBI Taxonomy" id="195913"/>
    <lineage>
        <taxon>Bacteria</taxon>
        <taxon>Pseudomonadati</taxon>
        <taxon>Pseudomonadota</taxon>
        <taxon>Alphaproteobacteria</taxon>
        <taxon>Rhodobacterales</taxon>
        <taxon>Roseobacteraceae</taxon>
        <taxon>Loktanella</taxon>
    </lineage>
</organism>
<dbReference type="AlphaFoldDB" id="A0A1I4C2H7"/>
<keyword evidence="1" id="KW-1133">Transmembrane helix</keyword>
<evidence type="ECO:0000256" key="1">
    <source>
        <dbReference type="SAM" id="Phobius"/>
    </source>
</evidence>
<keyword evidence="1" id="KW-0812">Transmembrane</keyword>
<keyword evidence="1" id="KW-0472">Membrane</keyword>
<proteinExistence type="predicted"/>
<evidence type="ECO:0000313" key="3">
    <source>
        <dbReference type="Proteomes" id="UP000199550"/>
    </source>
</evidence>
<dbReference type="RefSeq" id="WP_090184545.1">
    <property type="nucleotide sequence ID" value="NZ_FOTF01000001.1"/>
</dbReference>
<dbReference type="OrthoDB" id="7876207at2"/>
<dbReference type="Proteomes" id="UP000199550">
    <property type="component" value="Unassembled WGS sequence"/>
</dbReference>
<sequence>MELKARLRAALYRLWRQEDGTLTIEFLILAPIMFWTFLATLAYFDAYRAEAISEKAAITIADVMSRETNAVSDTYLDGVYGLLKFLTYSDANPEMRVSVLRYHDKDSETNETSDDHFHVVWSETRNGGGSGVQSSLTTSDSRAMTANLPTMGNEDRLILVETWTHYSSAYNLGLRNVWGGNSGDGEIKDIVMQTYVFNAPRFGQTCFSNTPADVDSRNC</sequence>
<dbReference type="STRING" id="195913.SAMN04488004_101304"/>
<keyword evidence="3" id="KW-1185">Reference proteome</keyword>
<gene>
    <name evidence="2" type="ORF">SAMN04488004_101304</name>
</gene>
<accession>A0A1I4C2H7</accession>
<feature type="transmembrane region" description="Helical" evidence="1">
    <location>
        <begin position="21"/>
        <end position="44"/>
    </location>
</feature>
<name>A0A1I4C2H7_9RHOB</name>
<evidence type="ECO:0008006" key="4">
    <source>
        <dbReference type="Google" id="ProtNLM"/>
    </source>
</evidence>
<protein>
    <recommendedName>
        <fullName evidence="4">Flp pilus assembly protein TadG</fullName>
    </recommendedName>
</protein>
<dbReference type="EMBL" id="FOTF01000001">
    <property type="protein sequence ID" value="SFK74820.1"/>
    <property type="molecule type" value="Genomic_DNA"/>
</dbReference>